<protein>
    <submittedName>
        <fullName evidence="1">RCG50902</fullName>
    </submittedName>
</protein>
<gene>
    <name evidence="1" type="ORF">rCG_50902</name>
</gene>
<evidence type="ECO:0000313" key="2">
    <source>
        <dbReference type="Proteomes" id="UP000234681"/>
    </source>
</evidence>
<dbReference type="Proteomes" id="UP000234681">
    <property type="component" value="Chromosome 19"/>
</dbReference>
<proteinExistence type="predicted"/>
<reference evidence="2" key="1">
    <citation type="submission" date="2005-09" db="EMBL/GenBank/DDBJ databases">
        <authorList>
            <person name="Mural R.J."/>
            <person name="Li P.W."/>
            <person name="Adams M.D."/>
            <person name="Amanatides P.G."/>
            <person name="Baden-Tillson H."/>
            <person name="Barnstead M."/>
            <person name="Chin S.H."/>
            <person name="Dew I."/>
            <person name="Evans C.A."/>
            <person name="Ferriera S."/>
            <person name="Flanigan M."/>
            <person name="Fosler C."/>
            <person name="Glodek A."/>
            <person name="Gu Z."/>
            <person name="Holt R.A."/>
            <person name="Jennings D."/>
            <person name="Kraft C.L."/>
            <person name="Lu F."/>
            <person name="Nguyen T."/>
            <person name="Nusskern D.R."/>
            <person name="Pfannkoch C.M."/>
            <person name="Sitter C."/>
            <person name="Sutton G.G."/>
            <person name="Venter J.C."/>
            <person name="Wang Z."/>
            <person name="Woodage T."/>
            <person name="Zheng X.H."/>
            <person name="Zhong F."/>
        </authorList>
    </citation>
    <scope>NUCLEOTIDE SEQUENCE [LARGE SCALE GENOMIC DNA]</scope>
    <source>
        <strain>BN</strain>
        <strain evidence="2">Sprague-Dawley</strain>
    </source>
</reference>
<accession>A6KJ63</accession>
<dbReference type="EMBL" id="CH474054">
    <property type="protein sequence ID" value="EDL96785.1"/>
    <property type="molecule type" value="Genomic_DNA"/>
</dbReference>
<dbReference type="AlphaFoldDB" id="A6KJ63"/>
<name>A6KJ63_RAT</name>
<organism evidence="1 2">
    <name type="scientific">Rattus norvegicus</name>
    <name type="common">Rat</name>
    <dbReference type="NCBI Taxonomy" id="10116"/>
    <lineage>
        <taxon>Eukaryota</taxon>
        <taxon>Metazoa</taxon>
        <taxon>Chordata</taxon>
        <taxon>Craniata</taxon>
        <taxon>Vertebrata</taxon>
        <taxon>Euteleostomi</taxon>
        <taxon>Mammalia</taxon>
        <taxon>Eutheria</taxon>
        <taxon>Euarchontoglires</taxon>
        <taxon>Glires</taxon>
        <taxon>Rodentia</taxon>
        <taxon>Myomorpha</taxon>
        <taxon>Muroidea</taxon>
        <taxon>Muridae</taxon>
        <taxon>Murinae</taxon>
        <taxon>Rattus</taxon>
    </lineage>
</organism>
<evidence type="ECO:0000313" key="1">
    <source>
        <dbReference type="EMBL" id="EDL96785.1"/>
    </source>
</evidence>
<sequence>MEARNLSVMLFWEKEHQVLRNVCIQELH</sequence>